<evidence type="ECO:0000256" key="2">
    <source>
        <dbReference type="SAM" id="Phobius"/>
    </source>
</evidence>
<reference evidence="3 4" key="1">
    <citation type="submission" date="2015-03" db="EMBL/GenBank/DDBJ databases">
        <title>Draft genome of the nematode, Opisthorchis viverrini.</title>
        <authorList>
            <person name="Mitreva M."/>
        </authorList>
    </citation>
    <scope>NUCLEOTIDE SEQUENCE [LARGE SCALE GENOMIC DNA]</scope>
    <source>
        <strain evidence="3">Khon Kaen</strain>
    </source>
</reference>
<keyword evidence="2" id="KW-0472">Membrane</keyword>
<protein>
    <submittedName>
        <fullName evidence="3">Uncharacterized protein</fullName>
    </submittedName>
</protein>
<feature type="compositionally biased region" description="Basic and acidic residues" evidence="1">
    <location>
        <begin position="14"/>
        <end position="27"/>
    </location>
</feature>
<keyword evidence="4" id="KW-1185">Reference proteome</keyword>
<organism evidence="3 4">
    <name type="scientific">Opisthorchis viverrini</name>
    <name type="common">Southeast Asian liver fluke</name>
    <dbReference type="NCBI Taxonomy" id="6198"/>
    <lineage>
        <taxon>Eukaryota</taxon>
        <taxon>Metazoa</taxon>
        <taxon>Spiralia</taxon>
        <taxon>Lophotrochozoa</taxon>
        <taxon>Platyhelminthes</taxon>
        <taxon>Trematoda</taxon>
        <taxon>Digenea</taxon>
        <taxon>Opisthorchiida</taxon>
        <taxon>Opisthorchiata</taxon>
        <taxon>Opisthorchiidae</taxon>
        <taxon>Opisthorchis</taxon>
    </lineage>
</organism>
<dbReference type="EMBL" id="KV891502">
    <property type="protein sequence ID" value="OON23711.1"/>
    <property type="molecule type" value="Genomic_DNA"/>
</dbReference>
<accession>A0A1S8XAH0</accession>
<keyword evidence="2" id="KW-1133">Transmembrane helix</keyword>
<dbReference type="AlphaFoldDB" id="A0A1S8XAH0"/>
<feature type="region of interest" description="Disordered" evidence="1">
    <location>
        <begin position="1"/>
        <end position="27"/>
    </location>
</feature>
<sequence length="360" mass="41308">MFNKNNKLPVETQRNSKDMPDSDRIPEKTTDIQNLYFSSGEHSETCATSSAPSRIMQPSWTQLHCKHIINNNVVANITDSTQDVRHMCSQNTGLTISRENTRPYLSQCADLTPCQLHYRNPTKMYRGNRCADEQSGITGDFCSPIDNRNSGCPMRTDLFQEACLLHQAKQFNLFDTEEPSSTTRLHAVEQHSKISTRMYRWLAMFFACLVVLLVLTYRIIQWYHQYEAMKHYFVYTNQMVNADREDLPNVPLNTNLSAMLPYISEMVERKQGPTATHRRTAGLVVTICNVNPLRGTALFAFQNGPSIYDLLLRRRQSQFGNPEVKGSNTTSRRTLLSVDLISRSGHRMEEMLKRLASMSY</sequence>
<gene>
    <name evidence="3" type="ORF">X801_00379</name>
</gene>
<evidence type="ECO:0000313" key="4">
    <source>
        <dbReference type="Proteomes" id="UP000243686"/>
    </source>
</evidence>
<dbReference type="Proteomes" id="UP000243686">
    <property type="component" value="Unassembled WGS sequence"/>
</dbReference>
<proteinExistence type="predicted"/>
<evidence type="ECO:0000313" key="3">
    <source>
        <dbReference type="EMBL" id="OON23711.1"/>
    </source>
</evidence>
<evidence type="ECO:0000256" key="1">
    <source>
        <dbReference type="SAM" id="MobiDB-lite"/>
    </source>
</evidence>
<feature type="transmembrane region" description="Helical" evidence="2">
    <location>
        <begin position="198"/>
        <end position="220"/>
    </location>
</feature>
<name>A0A1S8XAH0_OPIVI</name>
<keyword evidence="2" id="KW-0812">Transmembrane</keyword>